<evidence type="ECO:0000313" key="7">
    <source>
        <dbReference type="Proteomes" id="UP000826656"/>
    </source>
</evidence>
<dbReference type="PROSITE" id="PS51504">
    <property type="entry name" value="H15"/>
    <property type="match status" value="1"/>
</dbReference>
<comment type="caution">
    <text evidence="6">The sequence shown here is derived from an EMBL/GenBank/DDBJ whole genome shotgun (WGS) entry which is preliminary data.</text>
</comment>
<protein>
    <recommendedName>
        <fullName evidence="5">H15 domain-containing protein</fullName>
    </recommendedName>
</protein>
<name>A0ABQ7UYL6_SOLTU</name>
<dbReference type="PANTHER" id="PTHR11467">
    <property type="entry name" value="HISTONE H1"/>
    <property type="match status" value="1"/>
</dbReference>
<dbReference type="SMART" id="SM00526">
    <property type="entry name" value="H15"/>
    <property type="match status" value="1"/>
</dbReference>
<dbReference type="Proteomes" id="UP000826656">
    <property type="component" value="Unassembled WGS sequence"/>
</dbReference>
<feature type="region of interest" description="Disordered" evidence="4">
    <location>
        <begin position="367"/>
        <end position="393"/>
    </location>
</feature>
<evidence type="ECO:0000313" key="6">
    <source>
        <dbReference type="EMBL" id="KAH0756902.1"/>
    </source>
</evidence>
<keyword evidence="2" id="KW-0238">DNA-binding</keyword>
<feature type="compositionally biased region" description="Basic residues" evidence="4">
    <location>
        <begin position="569"/>
        <end position="586"/>
    </location>
</feature>
<organism evidence="6 7">
    <name type="scientific">Solanum tuberosum</name>
    <name type="common">Potato</name>
    <dbReference type="NCBI Taxonomy" id="4113"/>
    <lineage>
        <taxon>Eukaryota</taxon>
        <taxon>Viridiplantae</taxon>
        <taxon>Streptophyta</taxon>
        <taxon>Embryophyta</taxon>
        <taxon>Tracheophyta</taxon>
        <taxon>Spermatophyta</taxon>
        <taxon>Magnoliopsida</taxon>
        <taxon>eudicotyledons</taxon>
        <taxon>Gunneridae</taxon>
        <taxon>Pentapetalae</taxon>
        <taxon>asterids</taxon>
        <taxon>lamiids</taxon>
        <taxon>Solanales</taxon>
        <taxon>Solanaceae</taxon>
        <taxon>Solanoideae</taxon>
        <taxon>Solaneae</taxon>
        <taxon>Solanum</taxon>
    </lineage>
</organism>
<accession>A0ABQ7UYL6</accession>
<keyword evidence="7" id="KW-1185">Reference proteome</keyword>
<dbReference type="PANTHER" id="PTHR11467:SF109">
    <property type="entry name" value="H15 DOMAIN-CONTAINING PROTEIN"/>
    <property type="match status" value="1"/>
</dbReference>
<dbReference type="InterPro" id="IPR036388">
    <property type="entry name" value="WH-like_DNA-bd_sf"/>
</dbReference>
<evidence type="ECO:0000256" key="1">
    <source>
        <dbReference type="ARBA" id="ARBA00004123"/>
    </source>
</evidence>
<feature type="compositionally biased region" description="Basic residues" evidence="4">
    <location>
        <begin position="538"/>
        <end position="547"/>
    </location>
</feature>
<evidence type="ECO:0000256" key="2">
    <source>
        <dbReference type="ARBA" id="ARBA00023125"/>
    </source>
</evidence>
<feature type="compositionally biased region" description="Basic residues" evidence="4">
    <location>
        <begin position="151"/>
        <end position="172"/>
    </location>
</feature>
<dbReference type="SUPFAM" id="SSF46785">
    <property type="entry name" value="Winged helix' DNA-binding domain"/>
    <property type="match status" value="1"/>
</dbReference>
<dbReference type="InterPro" id="IPR036390">
    <property type="entry name" value="WH_DNA-bd_sf"/>
</dbReference>
<proteinExistence type="predicted"/>
<feature type="domain" description="H15" evidence="5">
    <location>
        <begin position="75"/>
        <end position="144"/>
    </location>
</feature>
<dbReference type="Pfam" id="PF00538">
    <property type="entry name" value="Linker_histone"/>
    <property type="match status" value="1"/>
</dbReference>
<dbReference type="Gene3D" id="1.10.10.10">
    <property type="entry name" value="Winged helix-like DNA-binding domain superfamily/Winged helix DNA-binding domain"/>
    <property type="match status" value="1"/>
</dbReference>
<evidence type="ECO:0000256" key="4">
    <source>
        <dbReference type="SAM" id="MobiDB-lite"/>
    </source>
</evidence>
<feature type="compositionally biased region" description="Polar residues" evidence="4">
    <location>
        <begin position="1"/>
        <end position="16"/>
    </location>
</feature>
<dbReference type="EMBL" id="JAIVGD010000015">
    <property type="protein sequence ID" value="KAH0756902.1"/>
    <property type="molecule type" value="Genomic_DNA"/>
</dbReference>
<evidence type="ECO:0000259" key="5">
    <source>
        <dbReference type="PROSITE" id="PS51504"/>
    </source>
</evidence>
<sequence length="586" mass="65870">MNPSTHQNGGQNPNVLMQQKEKMKQKKEEQMSMKKLREAVFNLANSEPNVRLSEKQKVVLQQRISQFFSRLTTPDHPPYAWMIEKALQELKEKGGSSEDSISKFIMQEHASLPYAHTTMLKHHLQKMTEKGEIRMIGGRFLLPGDCESVVPKKKRKRKKRGKSVIKKKQSGQKKKEEEKQVQHDDVEVVAEQKDLDEQQNDVTVDENRGQENQIHEEYLELNEHHNAPSTDKEDGQLSDQQNSVTGNKVVCGRVLRSTIHKQKGKEQLDATGGSLQSSIAAESAIGCNSELQLSQLSLSTVEETADISNLYPQEILKNEQPGDDLPLLLSPEAPPGFELVVVEDATENKAHTSLSVVLDLPKELTSSSVGLDLPKEDHVMPQSSDKPSEEEAVAEDLLKTKKQKKKHHGWQQTNRPMTRALAKGTVTPNELPRSGRNRKQLQLAMECSSDRAQRQLKRWSKSPVEPKSVITSKLKQLALCDSADQQLVLMEEPLSISKPLCISADQHVVQMEEPLALAISEEALNLTEPQQEVQLKQPKVKRRGRSLKGKEDVADPDTTLLKDVGSSKKLTKKQTHRGVGRRRNAQ</sequence>
<comment type="subcellular location">
    <subcellularLocation>
        <location evidence="1">Nucleus</location>
    </subcellularLocation>
</comment>
<feature type="region of interest" description="Disordered" evidence="4">
    <location>
        <begin position="150"/>
        <end position="210"/>
    </location>
</feature>
<evidence type="ECO:0000256" key="3">
    <source>
        <dbReference type="ARBA" id="ARBA00023242"/>
    </source>
</evidence>
<feature type="compositionally biased region" description="Basic and acidic residues" evidence="4">
    <location>
        <begin position="173"/>
        <end position="196"/>
    </location>
</feature>
<gene>
    <name evidence="6" type="ORF">KY290_020395</name>
</gene>
<reference evidence="6 7" key="1">
    <citation type="journal article" date="2021" name="bioRxiv">
        <title>Chromosome-scale and haplotype-resolved genome assembly of a tetraploid potato cultivar.</title>
        <authorList>
            <person name="Sun H."/>
            <person name="Jiao W.-B."/>
            <person name="Krause K."/>
            <person name="Campoy J.A."/>
            <person name="Goel M."/>
            <person name="Folz-Donahue K."/>
            <person name="Kukat C."/>
            <person name="Huettel B."/>
            <person name="Schneeberger K."/>
        </authorList>
    </citation>
    <scope>NUCLEOTIDE SEQUENCE [LARGE SCALE GENOMIC DNA]</scope>
    <source>
        <strain evidence="6">SolTubOtavaFocal</strain>
        <tissue evidence="6">Leaves</tissue>
    </source>
</reference>
<dbReference type="InterPro" id="IPR005818">
    <property type="entry name" value="Histone_H1/H5_H15"/>
</dbReference>
<dbReference type="CDD" id="cd00073">
    <property type="entry name" value="H15"/>
    <property type="match status" value="1"/>
</dbReference>
<feature type="region of interest" description="Disordered" evidence="4">
    <location>
        <begin position="1"/>
        <end position="30"/>
    </location>
</feature>
<feature type="compositionally biased region" description="Basic and acidic residues" evidence="4">
    <location>
        <begin position="19"/>
        <end position="30"/>
    </location>
</feature>
<keyword evidence="3" id="KW-0539">Nucleus</keyword>
<feature type="region of interest" description="Disordered" evidence="4">
    <location>
        <begin position="530"/>
        <end position="586"/>
    </location>
</feature>